<dbReference type="InterPro" id="IPR019111">
    <property type="entry name" value="PRESA_N"/>
</dbReference>
<organism evidence="3 4">
    <name type="scientific">Plasmodium cynomolgi (strain B)</name>
    <dbReference type="NCBI Taxonomy" id="1120755"/>
    <lineage>
        <taxon>Eukaryota</taxon>
        <taxon>Sar</taxon>
        <taxon>Alveolata</taxon>
        <taxon>Apicomplexa</taxon>
        <taxon>Aconoidasida</taxon>
        <taxon>Haemosporida</taxon>
        <taxon>Plasmodiidae</taxon>
        <taxon>Plasmodium</taxon>
        <taxon>Plasmodium (Plasmodium)</taxon>
    </lineage>
</organism>
<dbReference type="PhylomeDB" id="K6UCI4"/>
<dbReference type="VEuPathDB" id="PlasmoDB:PCYB_041080"/>
<evidence type="ECO:0000313" key="4">
    <source>
        <dbReference type="Proteomes" id="UP000006319"/>
    </source>
</evidence>
<dbReference type="GeneID" id="14695744"/>
<dbReference type="EMBL" id="DF157096">
    <property type="protein sequence ID" value="GAB64906.1"/>
    <property type="molecule type" value="Genomic_DNA"/>
</dbReference>
<proteinExistence type="predicted"/>
<feature type="compositionally biased region" description="Polar residues" evidence="1">
    <location>
        <begin position="131"/>
        <end position="144"/>
    </location>
</feature>
<dbReference type="NCBIfam" id="TIGR01639">
    <property type="entry name" value="P_fal_TIGR01639"/>
    <property type="match status" value="1"/>
</dbReference>
<dbReference type="PANTHER" id="PTHR36193">
    <property type="entry name" value="PHISTB DOMAIN-CONTAINING RESA-LIKE PROTEIN 1"/>
    <property type="match status" value="1"/>
</dbReference>
<name>K6UCI4_PLACD</name>
<feature type="domain" description="Plasmodium RESA N-terminal" evidence="2">
    <location>
        <begin position="170"/>
        <end position="294"/>
    </location>
</feature>
<feature type="compositionally biased region" description="Polar residues" evidence="1">
    <location>
        <begin position="84"/>
        <end position="107"/>
    </location>
</feature>
<evidence type="ECO:0000256" key="1">
    <source>
        <dbReference type="SAM" id="MobiDB-lite"/>
    </source>
</evidence>
<evidence type="ECO:0000313" key="3">
    <source>
        <dbReference type="EMBL" id="GAB64906.1"/>
    </source>
</evidence>
<protein>
    <submittedName>
        <fullName evidence="3">RAD protein</fullName>
    </submittedName>
</protein>
<evidence type="ECO:0000259" key="2">
    <source>
        <dbReference type="Pfam" id="PF09687"/>
    </source>
</evidence>
<dbReference type="InterPro" id="IPR044885">
    <property type="entry name" value="PRESA_N_sf"/>
</dbReference>
<accession>K6UCI4</accession>
<dbReference type="KEGG" id="pcy:PCYB_041080"/>
<dbReference type="Pfam" id="PF09687">
    <property type="entry name" value="PRESAN"/>
    <property type="match status" value="1"/>
</dbReference>
<dbReference type="AlphaFoldDB" id="K6UCI4"/>
<dbReference type="PANTHER" id="PTHR36193:SF23">
    <property type="entry name" value="PHISTB DOMAIN-CONTAINING RESA-LIKE PROTEIN 1"/>
    <property type="match status" value="1"/>
</dbReference>
<sequence>MNHKSARLDNVARPTTFKGSLLCLSCLFFLAHPFILAPQNLLPGIEPNRPYDIRILAEGSPSNEETQLGDANPQSVGENITHENSMQESSTQVHQIEPTNTSQQVHPTQAVLPKEKKKVCNGIPRNRLGSYKTSSPNLKNQMNKQNEEKIQSQKNNDLNNDEYNPEQSIKLTEEEVRTRLNNLKGIVSKKDMYVLWFNFHNHFVRRYYAMMEKVWMNAESFASRHNIPQENLQELWSRVYANLVTELRKKSKSCVNDFYDLFDKGECTSDVYLPFLERRKKMWTDDSNMMKFQW</sequence>
<keyword evidence="4" id="KW-1185">Reference proteome</keyword>
<gene>
    <name evidence="3" type="ORF">PCYB_041080</name>
</gene>
<dbReference type="Gene3D" id="6.10.280.180">
    <property type="entry name" value="Plasmodium RESA, N-terminal helical domain"/>
    <property type="match status" value="1"/>
</dbReference>
<dbReference type="OrthoDB" id="384532at2759"/>
<dbReference type="OMA" id="LWFNFHN"/>
<dbReference type="Proteomes" id="UP000006319">
    <property type="component" value="Chromosome 4"/>
</dbReference>
<feature type="region of interest" description="Disordered" evidence="1">
    <location>
        <begin position="84"/>
        <end position="162"/>
    </location>
</feature>
<dbReference type="RefSeq" id="XP_004225307.1">
    <property type="nucleotide sequence ID" value="XM_004225259.1"/>
</dbReference>
<dbReference type="InterPro" id="IPR006526">
    <property type="entry name" value="Export_prot_PHISTa/b/c"/>
</dbReference>
<dbReference type="eggNOG" id="ENOG502TMYP">
    <property type="taxonomic scope" value="Eukaryota"/>
</dbReference>
<reference evidence="3 4" key="1">
    <citation type="journal article" date="2012" name="Nat. Genet.">
        <title>Plasmodium cynomolgi genome sequences provide insight into Plasmodium vivax and the monkey malaria clade.</title>
        <authorList>
            <person name="Tachibana S."/>
            <person name="Sullivan S.A."/>
            <person name="Kawai S."/>
            <person name="Nakamura S."/>
            <person name="Kim H.R."/>
            <person name="Goto N."/>
            <person name="Arisue N."/>
            <person name="Palacpac N.M.Q."/>
            <person name="Honma H."/>
            <person name="Yagi M."/>
            <person name="Tougan T."/>
            <person name="Katakai Y."/>
            <person name="Kaneko O."/>
            <person name="Mita T."/>
            <person name="Kita K."/>
            <person name="Yasutomi Y."/>
            <person name="Sutton P.L."/>
            <person name="Shakhbatyan R."/>
            <person name="Horii T."/>
            <person name="Yasunaga T."/>
            <person name="Barnwell J.W."/>
            <person name="Escalante A.A."/>
            <person name="Carlton J.M."/>
            <person name="Tanabe K."/>
        </authorList>
    </citation>
    <scope>NUCLEOTIDE SEQUENCE [LARGE SCALE GENOMIC DNA]</scope>
    <source>
        <strain evidence="3 4">B</strain>
    </source>
</reference>